<evidence type="ECO:0000313" key="3">
    <source>
        <dbReference type="Proteomes" id="UP000683925"/>
    </source>
</evidence>
<gene>
    <name evidence="1" type="ORF">POCTA_138.1.T0810272</name>
    <name evidence="2" type="ORF">POCTA_138.1.T0810274</name>
</gene>
<evidence type="ECO:0008006" key="4">
    <source>
        <dbReference type="Google" id="ProtNLM"/>
    </source>
</evidence>
<organism evidence="1 3">
    <name type="scientific">Paramecium octaurelia</name>
    <dbReference type="NCBI Taxonomy" id="43137"/>
    <lineage>
        <taxon>Eukaryota</taxon>
        <taxon>Sar</taxon>
        <taxon>Alveolata</taxon>
        <taxon>Ciliophora</taxon>
        <taxon>Intramacronucleata</taxon>
        <taxon>Oligohymenophorea</taxon>
        <taxon>Peniculida</taxon>
        <taxon>Parameciidae</taxon>
        <taxon>Paramecium</taxon>
    </lineage>
</organism>
<proteinExistence type="predicted"/>
<dbReference type="EMBL" id="CAJJDP010000080">
    <property type="protein sequence ID" value="CAD8183818.1"/>
    <property type="molecule type" value="Genomic_DNA"/>
</dbReference>
<evidence type="ECO:0000313" key="2">
    <source>
        <dbReference type="EMBL" id="CAD8183818.1"/>
    </source>
</evidence>
<reference evidence="1" key="1">
    <citation type="submission" date="2021-01" db="EMBL/GenBank/DDBJ databases">
        <authorList>
            <consortium name="Genoscope - CEA"/>
            <person name="William W."/>
        </authorList>
    </citation>
    <scope>NUCLEOTIDE SEQUENCE</scope>
</reference>
<comment type="caution">
    <text evidence="1">The sequence shown here is derived from an EMBL/GenBank/DDBJ whole genome shotgun (WGS) entry which is preliminary data.</text>
</comment>
<sequence>MYRFTNWHKKNWNNLRLNPCQISFTSQLGTQVHISRVISRMKSQGSGKNFTFFDLSDAYNTIDREALYNILTMEPEVTGLAKEKLTSSLTCMTNCIFIILLLNKRLD</sequence>
<name>A0A8S1WD75_PAROT</name>
<dbReference type="OrthoDB" id="7433202at2759"/>
<evidence type="ECO:0000313" key="1">
    <source>
        <dbReference type="EMBL" id="CAD8183816.1"/>
    </source>
</evidence>
<keyword evidence="3" id="KW-1185">Reference proteome</keyword>
<dbReference type="AlphaFoldDB" id="A0A8S1WD75"/>
<dbReference type="EMBL" id="CAJJDP010000080">
    <property type="protein sequence ID" value="CAD8183816.1"/>
    <property type="molecule type" value="Genomic_DNA"/>
</dbReference>
<accession>A0A8S1WD75</accession>
<protein>
    <recommendedName>
        <fullName evidence="4">Reverse transcriptase domain-containing protein</fullName>
    </recommendedName>
</protein>
<dbReference type="Proteomes" id="UP000683925">
    <property type="component" value="Unassembled WGS sequence"/>
</dbReference>